<evidence type="ECO:0000313" key="1">
    <source>
        <dbReference type="EMBL" id="KAF9062199.1"/>
    </source>
</evidence>
<sequence length="236" mass="26538">MYATLQVGYRQQLKEDELRSYRRCLKPPLLPGIKESSDAICRRNNNKVVKIAIDDRRHQMGHRIRGFPPPHSSFYSIGIVYRVLGKENGTINASGASLDEEEKKAVKINAEKAQVRNGEKDVSVFRIECITGVDQGSRRRRLSERAENPDRPESYLNDKEWKGEARTNALIQSMALRRKERTKTLVPCSKRVYTGQSAKPDPEPILVSKVVVNGVKIDGKKQEGHKMGVAANGPCA</sequence>
<comment type="caution">
    <text evidence="1">The sequence shown here is derived from an EMBL/GenBank/DDBJ whole genome shotgun (WGS) entry which is preliminary data.</text>
</comment>
<name>A0A9P5PF74_9AGAR</name>
<reference evidence="1" key="1">
    <citation type="submission" date="2020-11" db="EMBL/GenBank/DDBJ databases">
        <authorList>
            <consortium name="DOE Joint Genome Institute"/>
            <person name="Ahrendt S."/>
            <person name="Riley R."/>
            <person name="Andreopoulos W."/>
            <person name="Labutti K."/>
            <person name="Pangilinan J."/>
            <person name="Ruiz-Duenas F.J."/>
            <person name="Barrasa J.M."/>
            <person name="Sanchez-Garcia M."/>
            <person name="Camarero S."/>
            <person name="Miyauchi S."/>
            <person name="Serrano A."/>
            <person name="Linde D."/>
            <person name="Babiker R."/>
            <person name="Drula E."/>
            <person name="Ayuso-Fernandez I."/>
            <person name="Pacheco R."/>
            <person name="Padilla G."/>
            <person name="Ferreira P."/>
            <person name="Barriuso J."/>
            <person name="Kellner H."/>
            <person name="Castanera R."/>
            <person name="Alfaro M."/>
            <person name="Ramirez L."/>
            <person name="Pisabarro A.G."/>
            <person name="Kuo A."/>
            <person name="Tritt A."/>
            <person name="Lipzen A."/>
            <person name="He G."/>
            <person name="Yan M."/>
            <person name="Ng V."/>
            <person name="Cullen D."/>
            <person name="Martin F."/>
            <person name="Rosso M.-N."/>
            <person name="Henrissat B."/>
            <person name="Hibbett D."/>
            <person name="Martinez A.T."/>
            <person name="Grigoriev I.V."/>
        </authorList>
    </citation>
    <scope>NUCLEOTIDE SEQUENCE</scope>
    <source>
        <strain evidence="1">AH 40177</strain>
    </source>
</reference>
<evidence type="ECO:0000313" key="2">
    <source>
        <dbReference type="Proteomes" id="UP000772434"/>
    </source>
</evidence>
<proteinExistence type="predicted"/>
<dbReference type="AlphaFoldDB" id="A0A9P5PF74"/>
<organism evidence="1 2">
    <name type="scientific">Rhodocollybia butyracea</name>
    <dbReference type="NCBI Taxonomy" id="206335"/>
    <lineage>
        <taxon>Eukaryota</taxon>
        <taxon>Fungi</taxon>
        <taxon>Dikarya</taxon>
        <taxon>Basidiomycota</taxon>
        <taxon>Agaricomycotina</taxon>
        <taxon>Agaricomycetes</taxon>
        <taxon>Agaricomycetidae</taxon>
        <taxon>Agaricales</taxon>
        <taxon>Marasmiineae</taxon>
        <taxon>Omphalotaceae</taxon>
        <taxon>Rhodocollybia</taxon>
    </lineage>
</organism>
<keyword evidence="2" id="KW-1185">Reference proteome</keyword>
<accession>A0A9P5PF74</accession>
<dbReference type="Proteomes" id="UP000772434">
    <property type="component" value="Unassembled WGS sequence"/>
</dbReference>
<protein>
    <submittedName>
        <fullName evidence="1">Uncharacterized protein</fullName>
    </submittedName>
</protein>
<dbReference type="EMBL" id="JADNRY010000179">
    <property type="protein sequence ID" value="KAF9062199.1"/>
    <property type="molecule type" value="Genomic_DNA"/>
</dbReference>
<gene>
    <name evidence="1" type="ORF">BDP27DRAFT_1369028</name>
</gene>